<reference evidence="1 2" key="1">
    <citation type="journal article" date="2018" name="Front. Plant Sci.">
        <title>Red Clover (Trifolium pratense) and Zigzag Clover (T. medium) - A Picture of Genomic Similarities and Differences.</title>
        <authorList>
            <person name="Dluhosova J."/>
            <person name="Istvanek J."/>
            <person name="Nedelnik J."/>
            <person name="Repkova J."/>
        </authorList>
    </citation>
    <scope>NUCLEOTIDE SEQUENCE [LARGE SCALE GENOMIC DNA]</scope>
    <source>
        <strain evidence="2">cv. 10/8</strain>
        <tissue evidence="1">Leaf</tissue>
    </source>
</reference>
<comment type="caution">
    <text evidence="1">The sequence shown here is derived from an EMBL/GenBank/DDBJ whole genome shotgun (WGS) entry which is preliminary data.</text>
</comment>
<sequence length="61" mass="7111">TPHPYWEWAQSLAPFQLSFSAFRSWQPHPPQPVETKGQRQQPQVLTSFGELLPEIKDAAHW</sequence>
<name>A0A392SJZ7_9FABA</name>
<dbReference type="EMBL" id="LXQA010384213">
    <property type="protein sequence ID" value="MCI48275.1"/>
    <property type="molecule type" value="Genomic_DNA"/>
</dbReference>
<proteinExistence type="predicted"/>
<accession>A0A392SJZ7</accession>
<dbReference type="AlphaFoldDB" id="A0A392SJZ7"/>
<feature type="non-terminal residue" evidence="1">
    <location>
        <position position="1"/>
    </location>
</feature>
<evidence type="ECO:0000313" key="1">
    <source>
        <dbReference type="EMBL" id="MCI48275.1"/>
    </source>
</evidence>
<organism evidence="1 2">
    <name type="scientific">Trifolium medium</name>
    <dbReference type="NCBI Taxonomy" id="97028"/>
    <lineage>
        <taxon>Eukaryota</taxon>
        <taxon>Viridiplantae</taxon>
        <taxon>Streptophyta</taxon>
        <taxon>Embryophyta</taxon>
        <taxon>Tracheophyta</taxon>
        <taxon>Spermatophyta</taxon>
        <taxon>Magnoliopsida</taxon>
        <taxon>eudicotyledons</taxon>
        <taxon>Gunneridae</taxon>
        <taxon>Pentapetalae</taxon>
        <taxon>rosids</taxon>
        <taxon>fabids</taxon>
        <taxon>Fabales</taxon>
        <taxon>Fabaceae</taxon>
        <taxon>Papilionoideae</taxon>
        <taxon>50 kb inversion clade</taxon>
        <taxon>NPAAA clade</taxon>
        <taxon>Hologalegina</taxon>
        <taxon>IRL clade</taxon>
        <taxon>Trifolieae</taxon>
        <taxon>Trifolium</taxon>
    </lineage>
</organism>
<dbReference type="Proteomes" id="UP000265520">
    <property type="component" value="Unassembled WGS sequence"/>
</dbReference>
<keyword evidence="2" id="KW-1185">Reference proteome</keyword>
<evidence type="ECO:0000313" key="2">
    <source>
        <dbReference type="Proteomes" id="UP000265520"/>
    </source>
</evidence>
<protein>
    <submittedName>
        <fullName evidence="1">Uncharacterized protein</fullName>
    </submittedName>
</protein>